<dbReference type="GO" id="GO:0003676">
    <property type="term" value="F:nucleic acid binding"/>
    <property type="evidence" value="ECO:0007669"/>
    <property type="project" value="InterPro"/>
</dbReference>
<feature type="compositionally biased region" description="Polar residues" evidence="6">
    <location>
        <begin position="1323"/>
        <end position="1354"/>
    </location>
</feature>
<dbReference type="InterPro" id="IPR054722">
    <property type="entry name" value="PolX-like_BBD"/>
</dbReference>
<evidence type="ECO:0000313" key="9">
    <source>
        <dbReference type="EMBL" id="GEU46392.1"/>
    </source>
</evidence>
<name>A0A6L2KCF1_TANCI</name>
<keyword evidence="3" id="KW-0378">Hydrolase</keyword>
<evidence type="ECO:0000256" key="3">
    <source>
        <dbReference type="ARBA" id="ARBA00022801"/>
    </source>
</evidence>
<feature type="coiled-coil region" evidence="5">
    <location>
        <begin position="399"/>
        <end position="461"/>
    </location>
</feature>
<evidence type="ECO:0000256" key="4">
    <source>
        <dbReference type="PROSITE-ProRule" id="PRU00047"/>
    </source>
</evidence>
<dbReference type="Pfam" id="PF25597">
    <property type="entry name" value="SH3_retrovirus"/>
    <property type="match status" value="1"/>
</dbReference>
<sequence length="1976" mass="222963">MDSLSTSVVFAAKLPILNPNEFDLWKIRIEQYFLMADYSLWEVIINGFSPAPTIVIDGVVQPVTIMSADQKLARRNELKACGNTETKKVQKTLLKQQFENFTGSSFENLDQIHDRLQKLVSQLEIHGVSLSQEDVLHSLPSEWKTHTLIWRNKTNLEEHSLDDLFNSLKIYETEVRHSFSLGNPTQNLAFVSSSNTDSTTDSVSAATSVSAVCAKLPVSSHPNIDSLSNAVIFSFFDSQSTSPQLDNEDLKQIDVDDLEEIDLRWQIAMLTMRARRFLQKTGKNLGDNRVTTMGFDMSKVECYNCHRKGNFARECRSSKDTRRTGAAEPQRRTSYQAEEEHANFALTEITSSSSSSDNEVQSCFKACSKAYAQLHSQYDKLTDEFHKSQINVLSYQAGLESVEARLVVYKQNESILEENIQLFKQEVQARDNVLVTLKQKLNQAVQERDDLKLKLDKFQSSSKNLTKLLASQTNEKHGLGYFSSESDSKNLSTSSLFDRMQPSGGYHDVPPPITGTFMPQKPDLVLHNAPIAVETDHSAFTVQLSPAKTAQDLSHTTRPLAPIIEDWVSDSEDESEPNDPQSVPSFVQTSEHVKTPRHSVQPVEAPILAATPKPTSPKTNRSGKRKNRNTCFVCRMFTKSKPVSVTAVRPVSAVVPKIMMTRPKHTHSIDTKSKSTFRRHITRSQSPKTSNSPPNVTAAKASVVSAAKEKKGKWVWRPKCPILDHDSSASKILKRFDYNDALGRSKSVMAWVPKKSNHLICVQGNPQYALKDKGVIDSGCSRHMTRNMSYLSDFQELNGGYVAFGGNPKGGKISGKGKIKTGKLDFEDVYFVKELKFNFFSVSQMCDKKNNVLFTDTECLVISPDFKLPNESQVLLRVPRENNMYNVNLKDIVPSGDLTCLFAKATIDESNLWHRRLGHINFKNCKQHRASCKTKPVSSINQPLFRLHIDLFGPTFVKSLNKKSYCLVIADDYSRFTWVFFLATKDETSPILKTFITGLENQLSLKVKVIRSDNRTEFKNSDLNQFCWLKGIKREFSVPRNPQQNGIAERKNKTLIEAARTMLADSLLPIPFWAEAVNTACYVQHWVLVTKPYNKTPYELLHGRTPSIGFMRPFRCLVTILNTLDPLGKFEGKVDKGFLVGYSVNSKVFRVFNNRTHIVQETLHVNFLENKPNILGTGPTWLFDIDSLIMTMNYQPVTTGNQSKPSAGFQETFDAEKLREEANQQYMLFPVWSIGSSNPQNKKGDAVFDGKEHDAEKPESAVNVSPSSSALSREQDDKTKKRAKGKSSVESFTGNRDLNVDVKDYSEDSSNDFNATGPIVPTAGQNYSNSTNPFSAASPSNTNTQSTHGKSSLNDASQLLDNLDMLEMEDIAYSDHENVGVQADFNNLETSITVSSSPTTRIHKDHHVSQIIGDLSSTTQTRSMTRVIKDQVRNKARLVAQGHTQEEGIDYEEVFAPVARIKAIRLFLAYASFMGFMMYQMDVKSAFIYGTIEEEVKQKKDGIFISQDKYVAEIFKKFVLTEGKSASTLIDTEKPLLKDPDGEDVDVHIYRSMIGSLMYLTSSRPDIMFTEALDACAVLTRRVEHLKHDKMAQVLEIIKLKIKRVDTSDDTIMEDVSTQGRMIDELDKDEGAVLMSENEEEKKAEEDDKPEVQEAVEVVTTAKLITEVVDDVSEAVSATSANIVDVVVPAATITAAPVKVASKDKGKGIMVEEPKPMKKKQQVKIDEAYARKLHEKLNQDIDRDVSIDHVKQKAKEDSYVQSQEKRMNEEVKDVEEIKQHLEIVPDEDDDVYTEATPLARKVPVVDYQIVHFNNKPHYKIIRADGTHQLYVSFITLLKNLDREDLESLWRLVKERFSTSKPNNFSDDYLLITLRAMFERPDGQDQVWKSQKSVHGQARVKSWKLLESYGVHIITFTTTQMILLVERRYPLSRFTLDQMLNTVRLQVEEQSEMSLELISEELRAARQKLMLLNTAAG</sequence>
<feature type="domain" description="CCHC-type" evidence="7">
    <location>
        <begin position="302"/>
        <end position="317"/>
    </location>
</feature>
<feature type="compositionally biased region" description="Polar residues" evidence="6">
    <location>
        <begin position="1262"/>
        <end position="1272"/>
    </location>
</feature>
<feature type="compositionally biased region" description="Polar residues" evidence="6">
    <location>
        <begin position="578"/>
        <end position="590"/>
    </location>
</feature>
<dbReference type="Pfam" id="PF07727">
    <property type="entry name" value="RVT_2"/>
    <property type="match status" value="1"/>
</dbReference>
<feature type="region of interest" description="Disordered" evidence="6">
    <location>
        <begin position="663"/>
        <end position="696"/>
    </location>
</feature>
<evidence type="ECO:0000256" key="5">
    <source>
        <dbReference type="SAM" id="Coils"/>
    </source>
</evidence>
<dbReference type="Gene3D" id="3.30.420.10">
    <property type="entry name" value="Ribonuclease H-like superfamily/Ribonuclease H"/>
    <property type="match status" value="1"/>
</dbReference>
<dbReference type="PANTHER" id="PTHR42648">
    <property type="entry name" value="TRANSPOSASE, PUTATIVE-RELATED"/>
    <property type="match status" value="1"/>
</dbReference>
<dbReference type="GO" id="GO:0015074">
    <property type="term" value="P:DNA integration"/>
    <property type="evidence" value="ECO:0007669"/>
    <property type="project" value="InterPro"/>
</dbReference>
<accession>A0A6L2KCF1</accession>
<feature type="compositionally biased region" description="Polar residues" evidence="6">
    <location>
        <begin position="683"/>
        <end position="695"/>
    </location>
</feature>
<dbReference type="InterPro" id="IPR012337">
    <property type="entry name" value="RNaseH-like_sf"/>
</dbReference>
<keyword evidence="4" id="KW-0863">Zinc-finger</keyword>
<reference evidence="9" key="1">
    <citation type="journal article" date="2019" name="Sci. Rep.">
        <title>Draft genome of Tanacetum cinerariifolium, the natural source of mosquito coil.</title>
        <authorList>
            <person name="Yamashiro T."/>
            <person name="Shiraishi A."/>
            <person name="Satake H."/>
            <person name="Nakayama K."/>
        </authorList>
    </citation>
    <scope>NUCLEOTIDE SEQUENCE</scope>
</reference>
<evidence type="ECO:0000256" key="2">
    <source>
        <dbReference type="ARBA" id="ARBA00022723"/>
    </source>
</evidence>
<dbReference type="GO" id="GO:0008270">
    <property type="term" value="F:zinc ion binding"/>
    <property type="evidence" value="ECO:0007669"/>
    <property type="project" value="UniProtKB-KW"/>
</dbReference>
<dbReference type="InterPro" id="IPR025724">
    <property type="entry name" value="GAG-pre-integrase_dom"/>
</dbReference>
<evidence type="ECO:0000259" key="7">
    <source>
        <dbReference type="PROSITE" id="PS50158"/>
    </source>
</evidence>
<dbReference type="InterPro" id="IPR039537">
    <property type="entry name" value="Retrotran_Ty1/copia-like"/>
</dbReference>
<dbReference type="InterPro" id="IPR057670">
    <property type="entry name" value="SH3_retrovirus"/>
</dbReference>
<keyword evidence="1" id="KW-0645">Protease</keyword>
<dbReference type="InterPro" id="IPR013103">
    <property type="entry name" value="RVT_2"/>
</dbReference>
<dbReference type="SUPFAM" id="SSF53098">
    <property type="entry name" value="Ribonuclease H-like"/>
    <property type="match status" value="1"/>
</dbReference>
<keyword evidence="2" id="KW-0479">Metal-binding</keyword>
<keyword evidence="5" id="KW-0175">Coiled coil</keyword>
<dbReference type="Pfam" id="PF22936">
    <property type="entry name" value="Pol_BBD"/>
    <property type="match status" value="1"/>
</dbReference>
<keyword evidence="4" id="KW-0862">Zinc</keyword>
<dbReference type="InterPro" id="IPR036875">
    <property type="entry name" value="Znf_CCHC_sf"/>
</dbReference>
<evidence type="ECO:0000256" key="1">
    <source>
        <dbReference type="ARBA" id="ARBA00022670"/>
    </source>
</evidence>
<feature type="compositionally biased region" description="Basic and acidic residues" evidence="6">
    <location>
        <begin position="1242"/>
        <end position="1259"/>
    </location>
</feature>
<dbReference type="InterPro" id="IPR036397">
    <property type="entry name" value="RNaseH_sf"/>
</dbReference>
<dbReference type="PANTHER" id="PTHR42648:SF32">
    <property type="entry name" value="RIBONUCLEASE H-LIKE DOMAIN, GAG-PRE-INTEGRASE DOMAIN PROTEIN-RELATED"/>
    <property type="match status" value="1"/>
</dbReference>
<comment type="caution">
    <text evidence="9">The sequence shown here is derived from an EMBL/GenBank/DDBJ whole genome shotgun (WGS) entry which is preliminary data.</text>
</comment>
<protein>
    <submittedName>
        <fullName evidence="9">Uncharacterized protein</fullName>
    </submittedName>
</protein>
<proteinExistence type="predicted"/>
<feature type="region of interest" description="Disordered" evidence="6">
    <location>
        <begin position="569"/>
        <end position="627"/>
    </location>
</feature>
<gene>
    <name evidence="9" type="ORF">Tci_018370</name>
</gene>
<dbReference type="PROSITE" id="PS50158">
    <property type="entry name" value="ZF_CCHC"/>
    <property type="match status" value="1"/>
</dbReference>
<dbReference type="InterPro" id="IPR001878">
    <property type="entry name" value="Znf_CCHC"/>
</dbReference>
<dbReference type="PROSITE" id="PS50994">
    <property type="entry name" value="INTEGRASE"/>
    <property type="match status" value="1"/>
</dbReference>
<evidence type="ECO:0000256" key="6">
    <source>
        <dbReference type="SAM" id="MobiDB-lite"/>
    </source>
</evidence>
<feature type="domain" description="Integrase catalytic" evidence="8">
    <location>
        <begin position="939"/>
        <end position="1105"/>
    </location>
</feature>
<evidence type="ECO:0000259" key="8">
    <source>
        <dbReference type="PROSITE" id="PS50994"/>
    </source>
</evidence>
<dbReference type="EMBL" id="BKCJ010002118">
    <property type="protein sequence ID" value="GEU46392.1"/>
    <property type="molecule type" value="Genomic_DNA"/>
</dbReference>
<dbReference type="Pfam" id="PF13976">
    <property type="entry name" value="gag_pre-integrs"/>
    <property type="match status" value="1"/>
</dbReference>
<dbReference type="Pfam" id="PF00665">
    <property type="entry name" value="rve"/>
    <property type="match status" value="1"/>
</dbReference>
<dbReference type="GO" id="GO:0008233">
    <property type="term" value="F:peptidase activity"/>
    <property type="evidence" value="ECO:0007669"/>
    <property type="project" value="UniProtKB-KW"/>
</dbReference>
<dbReference type="SUPFAM" id="SSF57756">
    <property type="entry name" value="Retrovirus zinc finger-like domains"/>
    <property type="match status" value="1"/>
</dbReference>
<dbReference type="GO" id="GO:0006508">
    <property type="term" value="P:proteolysis"/>
    <property type="evidence" value="ECO:0007669"/>
    <property type="project" value="UniProtKB-KW"/>
</dbReference>
<feature type="region of interest" description="Disordered" evidence="6">
    <location>
        <begin position="1240"/>
        <end position="1354"/>
    </location>
</feature>
<organism evidence="9">
    <name type="scientific">Tanacetum cinerariifolium</name>
    <name type="common">Dalmatian daisy</name>
    <name type="synonym">Chrysanthemum cinerariifolium</name>
    <dbReference type="NCBI Taxonomy" id="118510"/>
    <lineage>
        <taxon>Eukaryota</taxon>
        <taxon>Viridiplantae</taxon>
        <taxon>Streptophyta</taxon>
        <taxon>Embryophyta</taxon>
        <taxon>Tracheophyta</taxon>
        <taxon>Spermatophyta</taxon>
        <taxon>Magnoliopsida</taxon>
        <taxon>eudicotyledons</taxon>
        <taxon>Gunneridae</taxon>
        <taxon>Pentapetalae</taxon>
        <taxon>asterids</taxon>
        <taxon>campanulids</taxon>
        <taxon>Asterales</taxon>
        <taxon>Asteraceae</taxon>
        <taxon>Asteroideae</taxon>
        <taxon>Anthemideae</taxon>
        <taxon>Anthemidinae</taxon>
        <taxon>Tanacetum</taxon>
    </lineage>
</organism>
<dbReference type="InterPro" id="IPR001584">
    <property type="entry name" value="Integrase_cat-core"/>
</dbReference>